<dbReference type="Proteomes" id="UP000092544">
    <property type="component" value="Unassembled WGS sequence"/>
</dbReference>
<organism evidence="1 2">
    <name type="scientific">Marinomonas spartinae</name>
    <dbReference type="NCBI Taxonomy" id="1792290"/>
    <lineage>
        <taxon>Bacteria</taxon>
        <taxon>Pseudomonadati</taxon>
        <taxon>Pseudomonadota</taxon>
        <taxon>Gammaproteobacteria</taxon>
        <taxon>Oceanospirillales</taxon>
        <taxon>Oceanospirillaceae</taxon>
        <taxon>Marinomonas</taxon>
    </lineage>
</organism>
<reference evidence="1 2" key="1">
    <citation type="submission" date="2016-06" db="EMBL/GenBank/DDBJ databases">
        <authorList>
            <person name="Kjaerup R.B."/>
            <person name="Dalgaard T.S."/>
            <person name="Juul-Madsen H.R."/>
        </authorList>
    </citation>
    <scope>NUCLEOTIDE SEQUENCE [LARGE SCALE GENOMIC DNA]</scope>
    <source>
        <strain evidence="1 2">CECT 8886</strain>
    </source>
</reference>
<keyword evidence="2" id="KW-1185">Reference proteome</keyword>
<evidence type="ECO:0000313" key="1">
    <source>
        <dbReference type="EMBL" id="SBS37869.1"/>
    </source>
</evidence>
<dbReference type="EMBL" id="FLOB01000022">
    <property type="protein sequence ID" value="SBS37869.1"/>
    <property type="molecule type" value="Genomic_DNA"/>
</dbReference>
<gene>
    <name evidence="1" type="ORF">MSP8886_04298</name>
</gene>
<accession>A0A1A8TSV4</accession>
<evidence type="ECO:0000313" key="2">
    <source>
        <dbReference type="Proteomes" id="UP000092544"/>
    </source>
</evidence>
<dbReference type="AlphaFoldDB" id="A0A1A8TSV4"/>
<dbReference type="STRING" id="1792290.MSP8886_04298"/>
<dbReference type="RefSeq" id="WP_067020970.1">
    <property type="nucleotide sequence ID" value="NZ_FLOB01000022.1"/>
</dbReference>
<proteinExistence type="predicted"/>
<dbReference type="OrthoDB" id="6106548at2"/>
<name>A0A1A8TSV4_9GAMM</name>
<sequence length="96" mass="10667">MDRLGIQRLAEYALGLTADQTDTLIDNGEDYDTPLKERFGVDLETFGKIANALISLTPMIEEPDSHRLIHAFVTFQNGCGTIITKQPISPMQSLDE</sequence>
<protein>
    <submittedName>
        <fullName evidence="1">Uncharacterized protein</fullName>
    </submittedName>
</protein>